<dbReference type="AlphaFoldDB" id="A0AAD3HRW2"/>
<proteinExistence type="predicted"/>
<evidence type="ECO:0000256" key="1">
    <source>
        <dbReference type="SAM" id="MobiDB-lite"/>
    </source>
</evidence>
<feature type="compositionally biased region" description="Polar residues" evidence="1">
    <location>
        <begin position="32"/>
        <end position="50"/>
    </location>
</feature>
<feature type="non-terminal residue" evidence="2">
    <location>
        <position position="1"/>
    </location>
</feature>
<organism evidence="2 3">
    <name type="scientific">Astrephomene gubernaculifera</name>
    <dbReference type="NCBI Taxonomy" id="47775"/>
    <lineage>
        <taxon>Eukaryota</taxon>
        <taxon>Viridiplantae</taxon>
        <taxon>Chlorophyta</taxon>
        <taxon>core chlorophytes</taxon>
        <taxon>Chlorophyceae</taxon>
        <taxon>CS clade</taxon>
        <taxon>Chlamydomonadales</taxon>
        <taxon>Astrephomenaceae</taxon>
        <taxon>Astrephomene</taxon>
    </lineage>
</organism>
<gene>
    <name evidence="2" type="ORF">Agub_g13946</name>
</gene>
<name>A0AAD3HRW2_9CHLO</name>
<feature type="region of interest" description="Disordered" evidence="1">
    <location>
        <begin position="1"/>
        <end position="71"/>
    </location>
</feature>
<protein>
    <submittedName>
        <fullName evidence="2">Uncharacterized protein</fullName>
    </submittedName>
</protein>
<dbReference type="EMBL" id="BMAR01000051">
    <property type="protein sequence ID" value="GFR51529.1"/>
    <property type="molecule type" value="Genomic_DNA"/>
</dbReference>
<accession>A0AAD3HRW2</accession>
<keyword evidence="3" id="KW-1185">Reference proteome</keyword>
<feature type="compositionally biased region" description="Gly residues" evidence="1">
    <location>
        <begin position="1"/>
        <end position="11"/>
    </location>
</feature>
<evidence type="ECO:0000313" key="2">
    <source>
        <dbReference type="EMBL" id="GFR51529.1"/>
    </source>
</evidence>
<comment type="caution">
    <text evidence="2">The sequence shown here is derived from an EMBL/GenBank/DDBJ whole genome shotgun (WGS) entry which is preliminary data.</text>
</comment>
<evidence type="ECO:0000313" key="3">
    <source>
        <dbReference type="Proteomes" id="UP001054857"/>
    </source>
</evidence>
<dbReference type="Proteomes" id="UP001054857">
    <property type="component" value="Unassembled WGS sequence"/>
</dbReference>
<feature type="compositionally biased region" description="Gly residues" evidence="1">
    <location>
        <begin position="54"/>
        <end position="66"/>
    </location>
</feature>
<reference evidence="2 3" key="1">
    <citation type="journal article" date="2021" name="Sci. Rep.">
        <title>Genome sequencing of the multicellular alga Astrephomene provides insights into convergent evolution of germ-soma differentiation.</title>
        <authorList>
            <person name="Yamashita S."/>
            <person name="Yamamoto K."/>
            <person name="Matsuzaki R."/>
            <person name="Suzuki S."/>
            <person name="Yamaguchi H."/>
            <person name="Hirooka S."/>
            <person name="Minakuchi Y."/>
            <person name="Miyagishima S."/>
            <person name="Kawachi M."/>
            <person name="Toyoda A."/>
            <person name="Nozaki H."/>
        </authorList>
    </citation>
    <scope>NUCLEOTIDE SEQUENCE [LARGE SCALE GENOMIC DNA]</scope>
    <source>
        <strain evidence="2 3">NIES-4017</strain>
    </source>
</reference>
<sequence>NQSGSDGGCGEGDPMATDLPYGTSRTAPGAPSGQQQLPYPSLHAPNTHSQPGSTVGGPGSGGGGPFSGLIADDNAAMHGLTAAVGGLERCMGALHAAVLAQGGPGGRGGRPADWDQLQAHARKLLGDLSSVTSRIRNMNDLLHALQGR</sequence>